<dbReference type="Gene3D" id="2.170.120.40">
    <property type="entry name" value="YbbR-like domain"/>
    <property type="match status" value="2"/>
</dbReference>
<dbReference type="GeneID" id="90994289"/>
<gene>
    <name evidence="1" type="ORF">SAMN02745784_01738</name>
</gene>
<dbReference type="Proteomes" id="UP000184114">
    <property type="component" value="Unassembled WGS sequence"/>
</dbReference>
<dbReference type="AlphaFoldDB" id="A0A1M4W5V0"/>
<dbReference type="InterPro" id="IPR053154">
    <property type="entry name" value="c-di-AMP_regulator"/>
</dbReference>
<dbReference type="Gene3D" id="2.170.120.30">
    <property type="match status" value="2"/>
</dbReference>
<proteinExistence type="predicted"/>
<dbReference type="RefSeq" id="WP_072975474.1">
    <property type="nucleotide sequence ID" value="NZ_FQTY01000006.1"/>
</dbReference>
<name>A0A1M4W5V0_9FIRM</name>
<organism evidence="1 2">
    <name type="scientific">Tissierella praeacuta DSM 18095</name>
    <dbReference type="NCBI Taxonomy" id="1123404"/>
    <lineage>
        <taxon>Bacteria</taxon>
        <taxon>Bacillati</taxon>
        <taxon>Bacillota</taxon>
        <taxon>Tissierellia</taxon>
        <taxon>Tissierellales</taxon>
        <taxon>Tissierellaceae</taxon>
        <taxon>Tissierella</taxon>
    </lineage>
</organism>
<sequence>MSKEKNDLTLKVFAFIIAVILWSYVMSEVNPDISKEYKNIPVRFNNESALERQGLIIMEPEEVTVNVKVVGKKSDMANFSQESIKAQVDLSGYKEGQIKVPINVNLSQSNNIKMVGYEPREALFTFDKLITKEKNLRIKTKGSLGANYVVGDMTTKSKSVLLKGPRTLVNKVSEAIVEVDLNNRKEDESITVPIKLIDDEGHDVIGVEKEPKVVDITIPIFRTVNVPIELNLQEQLPDNYEITEITINPNKITLKGDKSISNLTFIQTKPIDVNKLIGNTDVPVELELPENVSLLNPNEKITVSLNIEENSTKVFEYALNEVEIRNLDNSLAIDTDDSSKTIQVSVKGSKKIVEALSKEDIELYLDFNMIDEGTHKVYLGSNTPTGITIKEIIPQSIEFKIIKR</sequence>
<dbReference type="STRING" id="1123404.SAMN02745784_01738"/>
<dbReference type="PANTHER" id="PTHR37804:SF1">
    <property type="entry name" value="CDAA REGULATORY PROTEIN CDAR"/>
    <property type="match status" value="1"/>
</dbReference>
<keyword evidence="2" id="KW-1185">Reference proteome</keyword>
<evidence type="ECO:0000313" key="2">
    <source>
        <dbReference type="Proteomes" id="UP000184114"/>
    </source>
</evidence>
<dbReference type="EMBL" id="FQTY01000006">
    <property type="protein sequence ID" value="SHE76530.1"/>
    <property type="molecule type" value="Genomic_DNA"/>
</dbReference>
<dbReference type="InterPro" id="IPR012505">
    <property type="entry name" value="YbbR"/>
</dbReference>
<dbReference type="Pfam" id="PF07949">
    <property type="entry name" value="YbbR"/>
    <property type="match status" value="3"/>
</dbReference>
<accession>A0A1M4W5V0</accession>
<evidence type="ECO:0000313" key="1">
    <source>
        <dbReference type="EMBL" id="SHE76530.1"/>
    </source>
</evidence>
<reference evidence="2" key="1">
    <citation type="submission" date="2016-11" db="EMBL/GenBank/DDBJ databases">
        <authorList>
            <person name="Varghese N."/>
            <person name="Submissions S."/>
        </authorList>
    </citation>
    <scope>NUCLEOTIDE SEQUENCE [LARGE SCALE GENOMIC DNA]</scope>
    <source>
        <strain evidence="2">DSM 18095</strain>
    </source>
</reference>
<protein>
    <submittedName>
        <fullName evidence="1">YbbR domain-containing protein</fullName>
    </submittedName>
</protein>
<dbReference type="PANTHER" id="PTHR37804">
    <property type="entry name" value="CDAA REGULATORY PROTEIN CDAR"/>
    <property type="match status" value="1"/>
</dbReference>